<dbReference type="Proteomes" id="UP001341281">
    <property type="component" value="Chromosome 04"/>
</dbReference>
<feature type="region of interest" description="Disordered" evidence="1">
    <location>
        <begin position="67"/>
        <end position="99"/>
    </location>
</feature>
<protein>
    <submittedName>
        <fullName evidence="2">Uncharacterized protein</fullName>
    </submittedName>
</protein>
<evidence type="ECO:0000313" key="2">
    <source>
        <dbReference type="EMBL" id="WVZ67876.1"/>
    </source>
</evidence>
<evidence type="ECO:0000313" key="3">
    <source>
        <dbReference type="Proteomes" id="UP001341281"/>
    </source>
</evidence>
<keyword evidence="3" id="KW-1185">Reference proteome</keyword>
<organism evidence="2 3">
    <name type="scientific">Paspalum notatum var. saurae</name>
    <dbReference type="NCBI Taxonomy" id="547442"/>
    <lineage>
        <taxon>Eukaryota</taxon>
        <taxon>Viridiplantae</taxon>
        <taxon>Streptophyta</taxon>
        <taxon>Embryophyta</taxon>
        <taxon>Tracheophyta</taxon>
        <taxon>Spermatophyta</taxon>
        <taxon>Magnoliopsida</taxon>
        <taxon>Liliopsida</taxon>
        <taxon>Poales</taxon>
        <taxon>Poaceae</taxon>
        <taxon>PACMAD clade</taxon>
        <taxon>Panicoideae</taxon>
        <taxon>Andropogonodae</taxon>
        <taxon>Paspaleae</taxon>
        <taxon>Paspalinae</taxon>
        <taxon>Paspalum</taxon>
    </lineage>
</organism>
<gene>
    <name evidence="2" type="ORF">U9M48_016894</name>
</gene>
<evidence type="ECO:0000256" key="1">
    <source>
        <dbReference type="SAM" id="MobiDB-lite"/>
    </source>
</evidence>
<name>A0AAQ3T7D7_PASNO</name>
<reference evidence="2 3" key="1">
    <citation type="submission" date="2024-02" db="EMBL/GenBank/DDBJ databases">
        <title>High-quality chromosome-scale genome assembly of Pensacola bahiagrass (Paspalum notatum Flugge var. saurae).</title>
        <authorList>
            <person name="Vega J.M."/>
            <person name="Podio M."/>
            <person name="Orjuela J."/>
            <person name="Siena L.A."/>
            <person name="Pessino S.C."/>
            <person name="Combes M.C."/>
            <person name="Mariac C."/>
            <person name="Albertini E."/>
            <person name="Pupilli F."/>
            <person name="Ortiz J.P.A."/>
            <person name="Leblanc O."/>
        </authorList>
    </citation>
    <scope>NUCLEOTIDE SEQUENCE [LARGE SCALE GENOMIC DNA]</scope>
    <source>
        <strain evidence="2">R1</strain>
        <tissue evidence="2">Leaf</tissue>
    </source>
</reference>
<dbReference type="AlphaFoldDB" id="A0AAQ3T7D7"/>
<proteinExistence type="predicted"/>
<accession>A0AAQ3T7D7</accession>
<dbReference type="EMBL" id="CP144748">
    <property type="protein sequence ID" value="WVZ67876.1"/>
    <property type="molecule type" value="Genomic_DNA"/>
</dbReference>
<sequence length="99" mass="11064">MASTRFSISASRAPNRLNASCASASDVHSLVSRWPRYTSSEEWLDRISSSEMPTTAWNWEVMERRKNLSGSRSSSAYSSVPGSGIGRRLTDGRFGWYPQ</sequence>
<feature type="compositionally biased region" description="Low complexity" evidence="1">
    <location>
        <begin position="69"/>
        <end position="82"/>
    </location>
</feature>